<feature type="compositionally biased region" description="Pro residues" evidence="1">
    <location>
        <begin position="58"/>
        <end position="71"/>
    </location>
</feature>
<dbReference type="STRING" id="396588.Tgr7_1257"/>
<dbReference type="HOGENOM" id="CLU_068683_2_1_6"/>
<keyword evidence="2" id="KW-1133">Transmembrane helix</keyword>
<keyword evidence="5" id="KW-1185">Reference proteome</keyword>
<dbReference type="eggNOG" id="COG3147">
    <property type="taxonomic scope" value="Bacteria"/>
</dbReference>
<protein>
    <submittedName>
        <fullName evidence="4">Sporulation domain protein</fullName>
    </submittedName>
</protein>
<gene>
    <name evidence="4" type="ordered locus">Tgr7_1257</name>
</gene>
<dbReference type="PROSITE" id="PS51724">
    <property type="entry name" value="SPOR"/>
    <property type="match status" value="1"/>
</dbReference>
<dbReference type="Gene3D" id="3.30.70.1070">
    <property type="entry name" value="Sporulation related repeat"/>
    <property type="match status" value="1"/>
</dbReference>
<dbReference type="InterPro" id="IPR052521">
    <property type="entry name" value="Cell_div_SPOR-domain"/>
</dbReference>
<keyword evidence="2" id="KW-0812">Transmembrane</keyword>
<dbReference type="Proteomes" id="UP000002383">
    <property type="component" value="Chromosome"/>
</dbReference>
<dbReference type="PANTHER" id="PTHR38687">
    <property type="entry name" value="CELL DIVISION PROTEIN DEDD-RELATED"/>
    <property type="match status" value="1"/>
</dbReference>
<feature type="domain" description="SPOR" evidence="3">
    <location>
        <begin position="138"/>
        <end position="217"/>
    </location>
</feature>
<evidence type="ECO:0000256" key="1">
    <source>
        <dbReference type="SAM" id="MobiDB-lite"/>
    </source>
</evidence>
<organism evidence="4 5">
    <name type="scientific">Thioalkalivibrio sulfidiphilus (strain HL-EbGR7)</name>
    <dbReference type="NCBI Taxonomy" id="396588"/>
    <lineage>
        <taxon>Bacteria</taxon>
        <taxon>Pseudomonadati</taxon>
        <taxon>Pseudomonadota</taxon>
        <taxon>Gammaproteobacteria</taxon>
        <taxon>Chromatiales</taxon>
        <taxon>Ectothiorhodospiraceae</taxon>
        <taxon>Thioalkalivibrio</taxon>
    </lineage>
</organism>
<dbReference type="GO" id="GO:0032506">
    <property type="term" value="P:cytokinetic process"/>
    <property type="evidence" value="ECO:0007669"/>
    <property type="project" value="TreeGrafter"/>
</dbReference>
<feature type="region of interest" description="Disordered" evidence="1">
    <location>
        <begin position="52"/>
        <end position="147"/>
    </location>
</feature>
<dbReference type="InterPro" id="IPR036680">
    <property type="entry name" value="SPOR-like_sf"/>
</dbReference>
<dbReference type="SUPFAM" id="SSF110997">
    <property type="entry name" value="Sporulation related repeat"/>
    <property type="match status" value="1"/>
</dbReference>
<dbReference type="Pfam" id="PF05036">
    <property type="entry name" value="SPOR"/>
    <property type="match status" value="1"/>
</dbReference>
<evidence type="ECO:0000256" key="2">
    <source>
        <dbReference type="SAM" id="Phobius"/>
    </source>
</evidence>
<dbReference type="AlphaFoldDB" id="B8GQE8"/>
<feature type="compositionally biased region" description="Low complexity" evidence="1">
    <location>
        <begin position="109"/>
        <end position="118"/>
    </location>
</feature>
<dbReference type="PANTHER" id="PTHR38687:SF1">
    <property type="entry name" value="CELL DIVISION PROTEIN DEDD"/>
    <property type="match status" value="1"/>
</dbReference>
<evidence type="ECO:0000259" key="3">
    <source>
        <dbReference type="PROSITE" id="PS51724"/>
    </source>
</evidence>
<proteinExistence type="predicted"/>
<accession>B8GQE8</accession>
<dbReference type="GO" id="GO:0032153">
    <property type="term" value="C:cell division site"/>
    <property type="evidence" value="ECO:0007669"/>
    <property type="project" value="TreeGrafter"/>
</dbReference>
<evidence type="ECO:0000313" key="5">
    <source>
        <dbReference type="Proteomes" id="UP000002383"/>
    </source>
</evidence>
<dbReference type="EMBL" id="CP001339">
    <property type="protein sequence ID" value="ACL72343.1"/>
    <property type="molecule type" value="Genomic_DNA"/>
</dbReference>
<name>B8GQE8_THISH</name>
<feature type="compositionally biased region" description="Pro residues" evidence="1">
    <location>
        <begin position="119"/>
        <end position="128"/>
    </location>
</feature>
<dbReference type="GO" id="GO:0030428">
    <property type="term" value="C:cell septum"/>
    <property type="evidence" value="ECO:0007669"/>
    <property type="project" value="TreeGrafter"/>
</dbReference>
<dbReference type="KEGG" id="tgr:Tgr7_1257"/>
<reference evidence="4 5" key="1">
    <citation type="journal article" date="2011" name="Stand. Genomic Sci.">
        <title>Complete genome sequence of 'Thioalkalivibrio sulfidophilus' HL-EbGr7.</title>
        <authorList>
            <person name="Muyzer G."/>
            <person name="Sorokin D.Y."/>
            <person name="Mavromatis K."/>
            <person name="Lapidus A."/>
            <person name="Clum A."/>
            <person name="Ivanova N."/>
            <person name="Pati A."/>
            <person name="d'Haeseleer P."/>
            <person name="Woyke T."/>
            <person name="Kyrpides N.C."/>
        </authorList>
    </citation>
    <scope>NUCLEOTIDE SEQUENCE [LARGE SCALE GENOMIC DNA]</scope>
    <source>
        <strain evidence="4 5">HL-EbGR7</strain>
    </source>
</reference>
<sequence>MKGIISATVSTLGPTLDPRLKQRLVGAAVLLALAVIFLPMLLDGTGQQAGLNLRDGIPPEPEFARPEPPAPLERQASPAPPLETRPAPRSEARTVPQVAPQPAPERAAEPAPQSITPMAPAPVTPPPASTRAPAAASDPGPGGWAVQVGSFSERANAEAERDRLRRAGFQVLVEPARAGDRQIFRVKVGPVSTREEAERLRSRLGTEQSLQGIVVTHP</sequence>
<dbReference type="InterPro" id="IPR007730">
    <property type="entry name" value="SPOR-like_dom"/>
</dbReference>
<feature type="compositionally biased region" description="Low complexity" evidence="1">
    <location>
        <begin position="129"/>
        <end position="139"/>
    </location>
</feature>
<feature type="transmembrane region" description="Helical" evidence="2">
    <location>
        <begin position="24"/>
        <end position="42"/>
    </location>
</feature>
<evidence type="ECO:0000313" key="4">
    <source>
        <dbReference type="EMBL" id="ACL72343.1"/>
    </source>
</evidence>
<dbReference type="GO" id="GO:0042834">
    <property type="term" value="F:peptidoglycan binding"/>
    <property type="evidence" value="ECO:0007669"/>
    <property type="project" value="InterPro"/>
</dbReference>
<keyword evidence="2" id="KW-0472">Membrane</keyword>